<dbReference type="Proteomes" id="UP001362999">
    <property type="component" value="Unassembled WGS sequence"/>
</dbReference>
<feature type="region of interest" description="Disordered" evidence="1">
    <location>
        <begin position="266"/>
        <end position="295"/>
    </location>
</feature>
<keyword evidence="3" id="KW-1185">Reference proteome</keyword>
<evidence type="ECO:0000256" key="1">
    <source>
        <dbReference type="SAM" id="MobiDB-lite"/>
    </source>
</evidence>
<sequence>MRYIYSSILHVQIFAQSVGPSEDSRSETQTLCLNNVGWTMTATQYEFCPSAEIMSALPCGACLIGNQEPRMSFDRDCQWSLERLSSSGTQVGDILSDQPLGKRAIVGRLWHRGWDGLTPIEGVLLLCYANFEASHRTHGQVRRDVKDGKEPSFPSCRLQEGIAMRTHEIRPRLNYDTTLFEAAPNTAQTCPPPLKSTALRIKSRNIPMISSRLHENRAGTLAHSATNIQAIEGNPTWTRQQESYERRPMGVHRRLNRAQRLSNEQLCAPGPGARQSGIDGQASLSANQLNGTRRV</sequence>
<name>A0AAW0DN80_9AGAR</name>
<protein>
    <submittedName>
        <fullName evidence="2">Uncharacterized protein</fullName>
    </submittedName>
</protein>
<evidence type="ECO:0000313" key="3">
    <source>
        <dbReference type="Proteomes" id="UP001362999"/>
    </source>
</evidence>
<evidence type="ECO:0000313" key="2">
    <source>
        <dbReference type="EMBL" id="KAK7052434.1"/>
    </source>
</evidence>
<proteinExistence type="predicted"/>
<organism evidence="2 3">
    <name type="scientific">Favolaschia claudopus</name>
    <dbReference type="NCBI Taxonomy" id="2862362"/>
    <lineage>
        <taxon>Eukaryota</taxon>
        <taxon>Fungi</taxon>
        <taxon>Dikarya</taxon>
        <taxon>Basidiomycota</taxon>
        <taxon>Agaricomycotina</taxon>
        <taxon>Agaricomycetes</taxon>
        <taxon>Agaricomycetidae</taxon>
        <taxon>Agaricales</taxon>
        <taxon>Marasmiineae</taxon>
        <taxon>Mycenaceae</taxon>
        <taxon>Favolaschia</taxon>
    </lineage>
</organism>
<comment type="caution">
    <text evidence="2">The sequence shown here is derived from an EMBL/GenBank/DDBJ whole genome shotgun (WGS) entry which is preliminary data.</text>
</comment>
<feature type="compositionally biased region" description="Polar residues" evidence="1">
    <location>
        <begin position="282"/>
        <end position="295"/>
    </location>
</feature>
<gene>
    <name evidence="2" type="ORF">R3P38DRAFT_2762803</name>
</gene>
<reference evidence="2 3" key="1">
    <citation type="journal article" date="2024" name="J Genomics">
        <title>Draft genome sequencing and assembly of Favolaschia claudopus CIRM-BRFM 2984 isolated from oak limbs.</title>
        <authorList>
            <person name="Navarro D."/>
            <person name="Drula E."/>
            <person name="Chaduli D."/>
            <person name="Cazenave R."/>
            <person name="Ahrendt S."/>
            <person name="Wang J."/>
            <person name="Lipzen A."/>
            <person name="Daum C."/>
            <person name="Barry K."/>
            <person name="Grigoriev I.V."/>
            <person name="Favel A."/>
            <person name="Rosso M.N."/>
            <person name="Martin F."/>
        </authorList>
    </citation>
    <scope>NUCLEOTIDE SEQUENCE [LARGE SCALE GENOMIC DNA]</scope>
    <source>
        <strain evidence="2 3">CIRM-BRFM 2984</strain>
    </source>
</reference>
<accession>A0AAW0DN80</accession>
<dbReference type="EMBL" id="JAWWNJ010000007">
    <property type="protein sequence ID" value="KAK7052434.1"/>
    <property type="molecule type" value="Genomic_DNA"/>
</dbReference>
<dbReference type="AlphaFoldDB" id="A0AAW0DN80"/>